<dbReference type="Proteomes" id="UP000242972">
    <property type="component" value="Unassembled WGS sequence"/>
</dbReference>
<protein>
    <submittedName>
        <fullName evidence="1">Uncharacterized protein</fullName>
    </submittedName>
</protein>
<reference evidence="1 2" key="1">
    <citation type="journal article" date="2014" name="BMC Genomics">
        <title>Comparison of environmental and isolate Sulfobacillus genomes reveals diverse carbon, sulfur, nitrogen, and hydrogen metabolisms.</title>
        <authorList>
            <person name="Justice N.B."/>
            <person name="Norman A."/>
            <person name="Brown C.T."/>
            <person name="Singh A."/>
            <person name="Thomas B.C."/>
            <person name="Banfield J.F."/>
        </authorList>
    </citation>
    <scope>NUCLEOTIDE SEQUENCE [LARGE SCALE GENOMIC DNA]</scope>
    <source>
        <strain evidence="1">AMDSBA4</strain>
    </source>
</reference>
<sequence>MRPAALSIQTWVTSSRNGDGQCLVACLQHTPEVQILNPQGPWHEEPPDWTDVWVREIAIRSSDQEVSAWTPHRTVLVLSGARWLGIWGSECLAAWIAAGNSVVTVDDATQLLPHAVRGAYDDVQVLSSHFTDAMRAYSATYHQRSAWLRLYAQLSASQQAWVRTLLAGHFDPERPWESCATTASQLRKMLHHFGVWSVDQLITDGHNYLLQWLAHADDAATCDSGALSRPVCIEWSQTENSAVKKRGP</sequence>
<evidence type="ECO:0000313" key="1">
    <source>
        <dbReference type="EMBL" id="PSR31963.1"/>
    </source>
</evidence>
<dbReference type="EMBL" id="PXYW01000058">
    <property type="protein sequence ID" value="PSR31963.1"/>
    <property type="molecule type" value="Genomic_DNA"/>
</dbReference>
<name>A0A2T2XBR3_9FIRM</name>
<evidence type="ECO:0000313" key="2">
    <source>
        <dbReference type="Proteomes" id="UP000242972"/>
    </source>
</evidence>
<organism evidence="1 2">
    <name type="scientific">Sulfobacillus benefaciens</name>
    <dbReference type="NCBI Taxonomy" id="453960"/>
    <lineage>
        <taxon>Bacteria</taxon>
        <taxon>Bacillati</taxon>
        <taxon>Bacillota</taxon>
        <taxon>Clostridia</taxon>
        <taxon>Eubacteriales</taxon>
        <taxon>Clostridiales Family XVII. Incertae Sedis</taxon>
        <taxon>Sulfobacillus</taxon>
    </lineage>
</organism>
<dbReference type="AlphaFoldDB" id="A0A2T2XBR3"/>
<comment type="caution">
    <text evidence="1">The sequence shown here is derived from an EMBL/GenBank/DDBJ whole genome shotgun (WGS) entry which is preliminary data.</text>
</comment>
<accession>A0A2T2XBR3</accession>
<proteinExistence type="predicted"/>
<gene>
    <name evidence="1" type="ORF">C7B46_16455</name>
</gene>